<name>A0A4S4APM6_9RHOO</name>
<dbReference type="Proteomes" id="UP000307956">
    <property type="component" value="Unassembled WGS sequence"/>
</dbReference>
<dbReference type="PANTHER" id="PTHR43731:SF14">
    <property type="entry name" value="PRESENILIN-ASSOCIATED RHOMBOID-LIKE PROTEIN, MITOCHONDRIAL"/>
    <property type="match status" value="1"/>
</dbReference>
<dbReference type="GO" id="GO:0004252">
    <property type="term" value="F:serine-type endopeptidase activity"/>
    <property type="evidence" value="ECO:0007669"/>
    <property type="project" value="InterPro"/>
</dbReference>
<sequence length="483" mass="53207">MLILPLPARPDWSRPPLATLAIMALCLIAFLIQGGDYQRMADASRFYQQSGIGRMEMAAYLADLERAGEKEKLAALRRSTARNSGVEAFQAMERDNDFIDRLRRDQVITPEHPDHAAWRSKRDRYEALRERVVTEHYSLSSRDPRPVTLLTHMFLHGGLMHLAGNMAVLFVVGYTVEAALGPLGFLALYLLGGLGASVPDVLMPASELQLSLGASGAISAVMAAYLVLFGLRRITFFYWLVFVLGTVRWPAVAILPLWLANELLQNFVFDTEGRTNYMAHFGGLVSGALLVGLYRWRRHGRSADIVHRQDDEEAVAALLAQAARQVAELNFGPAALTYRKLLDEHPGTDAQSIVEYRRIAGLARQPELLADANRRVLQAAAERGRSASPALLAEVVQELPAALPKLAAVQWETLLARLIDDGRLDGAERLLLRLFPIREFRPIAVRQAARLADAFIARGEAGRAAPIQRLANSVAAQAAAASR</sequence>
<organism evidence="9 10">
    <name type="scientific">Pseudothauera rhizosphaerae</name>
    <dbReference type="NCBI Taxonomy" id="2565932"/>
    <lineage>
        <taxon>Bacteria</taxon>
        <taxon>Pseudomonadati</taxon>
        <taxon>Pseudomonadota</taxon>
        <taxon>Betaproteobacteria</taxon>
        <taxon>Rhodocyclales</taxon>
        <taxon>Zoogloeaceae</taxon>
        <taxon>Pseudothauera</taxon>
    </lineage>
</organism>
<keyword evidence="6 7" id="KW-0472">Membrane</keyword>
<evidence type="ECO:0000256" key="6">
    <source>
        <dbReference type="ARBA" id="ARBA00023136"/>
    </source>
</evidence>
<evidence type="ECO:0000256" key="7">
    <source>
        <dbReference type="SAM" id="Phobius"/>
    </source>
</evidence>
<feature type="transmembrane region" description="Helical" evidence="7">
    <location>
        <begin position="236"/>
        <end position="258"/>
    </location>
</feature>
<evidence type="ECO:0000256" key="2">
    <source>
        <dbReference type="ARBA" id="ARBA00009045"/>
    </source>
</evidence>
<keyword evidence="10" id="KW-1185">Reference proteome</keyword>
<dbReference type="OrthoDB" id="9814037at2"/>
<dbReference type="RefSeq" id="WP_136384913.1">
    <property type="nucleotide sequence ID" value="NZ_SSOD01000007.1"/>
</dbReference>
<evidence type="ECO:0000256" key="4">
    <source>
        <dbReference type="ARBA" id="ARBA00022801"/>
    </source>
</evidence>
<evidence type="ECO:0000313" key="9">
    <source>
        <dbReference type="EMBL" id="THF61208.1"/>
    </source>
</evidence>
<feature type="transmembrane region" description="Helical" evidence="7">
    <location>
        <begin position="278"/>
        <end position="296"/>
    </location>
</feature>
<keyword evidence="3 7" id="KW-0812">Transmembrane</keyword>
<dbReference type="GO" id="GO:0016020">
    <property type="term" value="C:membrane"/>
    <property type="evidence" value="ECO:0007669"/>
    <property type="project" value="UniProtKB-SubCell"/>
</dbReference>
<protein>
    <submittedName>
        <fullName evidence="9">Rhomboid family intramembrane serine protease</fullName>
    </submittedName>
</protein>
<keyword evidence="9" id="KW-0645">Protease</keyword>
<dbReference type="Gene3D" id="1.20.1540.10">
    <property type="entry name" value="Rhomboid-like"/>
    <property type="match status" value="1"/>
</dbReference>
<evidence type="ECO:0000256" key="3">
    <source>
        <dbReference type="ARBA" id="ARBA00022692"/>
    </source>
</evidence>
<evidence type="ECO:0000256" key="5">
    <source>
        <dbReference type="ARBA" id="ARBA00022989"/>
    </source>
</evidence>
<comment type="similarity">
    <text evidence="2">Belongs to the peptidase S54 family.</text>
</comment>
<proteinExistence type="inferred from homology"/>
<feature type="transmembrane region" description="Helical" evidence="7">
    <location>
        <begin position="210"/>
        <end position="229"/>
    </location>
</feature>
<keyword evidence="5 7" id="KW-1133">Transmembrane helix</keyword>
<reference evidence="9 10" key="1">
    <citation type="submission" date="2019-04" db="EMBL/GenBank/DDBJ databases">
        <title>Azoarcus rhizosphaerae sp. nov. isolated from rhizosphere of Ficus religiosa.</title>
        <authorList>
            <person name="Lin S.-Y."/>
            <person name="Hameed A."/>
            <person name="Hsu Y.-H."/>
            <person name="Young C.-C."/>
        </authorList>
    </citation>
    <scope>NUCLEOTIDE SEQUENCE [LARGE SCALE GENOMIC DNA]</scope>
    <source>
        <strain evidence="9 10">CC-YHH848</strain>
    </source>
</reference>
<dbReference type="InterPro" id="IPR022764">
    <property type="entry name" value="Peptidase_S54_rhomboid_dom"/>
</dbReference>
<gene>
    <name evidence="9" type="ORF">E6O51_10315</name>
</gene>
<feature type="transmembrane region" description="Helical" evidence="7">
    <location>
        <begin position="12"/>
        <end position="32"/>
    </location>
</feature>
<dbReference type="AlphaFoldDB" id="A0A4S4APM6"/>
<dbReference type="GO" id="GO:0006508">
    <property type="term" value="P:proteolysis"/>
    <property type="evidence" value="ECO:0007669"/>
    <property type="project" value="UniProtKB-KW"/>
</dbReference>
<evidence type="ECO:0000256" key="1">
    <source>
        <dbReference type="ARBA" id="ARBA00004141"/>
    </source>
</evidence>
<keyword evidence="4" id="KW-0378">Hydrolase</keyword>
<comment type="caution">
    <text evidence="9">The sequence shown here is derived from an EMBL/GenBank/DDBJ whole genome shotgun (WGS) entry which is preliminary data.</text>
</comment>
<dbReference type="InterPro" id="IPR035952">
    <property type="entry name" value="Rhomboid-like_sf"/>
</dbReference>
<dbReference type="Pfam" id="PF01694">
    <property type="entry name" value="Rhomboid"/>
    <property type="match status" value="1"/>
</dbReference>
<evidence type="ECO:0000313" key="10">
    <source>
        <dbReference type="Proteomes" id="UP000307956"/>
    </source>
</evidence>
<dbReference type="PANTHER" id="PTHR43731">
    <property type="entry name" value="RHOMBOID PROTEASE"/>
    <property type="match status" value="1"/>
</dbReference>
<comment type="subcellular location">
    <subcellularLocation>
        <location evidence="1">Membrane</location>
        <topology evidence="1">Multi-pass membrane protein</topology>
    </subcellularLocation>
</comment>
<evidence type="ECO:0000259" key="8">
    <source>
        <dbReference type="Pfam" id="PF01694"/>
    </source>
</evidence>
<dbReference type="InterPro" id="IPR050925">
    <property type="entry name" value="Rhomboid_protease_S54"/>
</dbReference>
<accession>A0A4S4APM6</accession>
<feature type="domain" description="Peptidase S54 rhomboid" evidence="8">
    <location>
        <begin position="147"/>
        <end position="294"/>
    </location>
</feature>
<dbReference type="SUPFAM" id="SSF144091">
    <property type="entry name" value="Rhomboid-like"/>
    <property type="match status" value="1"/>
</dbReference>
<dbReference type="EMBL" id="SSOD01000007">
    <property type="protein sequence ID" value="THF61208.1"/>
    <property type="molecule type" value="Genomic_DNA"/>
</dbReference>
<feature type="transmembrane region" description="Helical" evidence="7">
    <location>
        <begin position="167"/>
        <end position="190"/>
    </location>
</feature>